<dbReference type="KEGG" id="gaz:Pan241w_09630"/>
<evidence type="ECO:0000313" key="1">
    <source>
        <dbReference type="EMBL" id="QDT40904.1"/>
    </source>
</evidence>
<dbReference type="OrthoDB" id="7058678at2"/>
<evidence type="ECO:0000313" key="2">
    <source>
        <dbReference type="Proteomes" id="UP000317171"/>
    </source>
</evidence>
<keyword evidence="2" id="KW-1185">Reference proteome</keyword>
<protein>
    <submittedName>
        <fullName evidence="1">Uncharacterized protein</fullName>
    </submittedName>
</protein>
<dbReference type="Proteomes" id="UP000317171">
    <property type="component" value="Chromosome"/>
</dbReference>
<proteinExistence type="predicted"/>
<organism evidence="1 2">
    <name type="scientific">Gimesia alba</name>
    <dbReference type="NCBI Taxonomy" id="2527973"/>
    <lineage>
        <taxon>Bacteria</taxon>
        <taxon>Pseudomonadati</taxon>
        <taxon>Planctomycetota</taxon>
        <taxon>Planctomycetia</taxon>
        <taxon>Planctomycetales</taxon>
        <taxon>Planctomycetaceae</taxon>
        <taxon>Gimesia</taxon>
    </lineage>
</organism>
<dbReference type="RefSeq" id="WP_145211612.1">
    <property type="nucleotide sequence ID" value="NZ_CP036269.1"/>
</dbReference>
<accession>A0A517RAI3</accession>
<sequence>MDYQKITEYLLDKDGSNRDINFTPAVYENVGLLIRLLFADYQKGNFFDQDGVEIEFDSKAVCSLFERDAGFICGYFESETALIKKLQLFLDWPEEDLCAVELSFFPGDLQSDFKIELFLTKLNIWWNALQANEVFVRYENASWEWYDPNDLGVFYHQIRA</sequence>
<name>A0A517RAI3_9PLAN</name>
<reference evidence="1 2" key="1">
    <citation type="submission" date="2019-02" db="EMBL/GenBank/DDBJ databases">
        <title>Deep-cultivation of Planctomycetes and their phenomic and genomic characterization uncovers novel biology.</title>
        <authorList>
            <person name="Wiegand S."/>
            <person name="Jogler M."/>
            <person name="Boedeker C."/>
            <person name="Pinto D."/>
            <person name="Vollmers J."/>
            <person name="Rivas-Marin E."/>
            <person name="Kohn T."/>
            <person name="Peeters S.H."/>
            <person name="Heuer A."/>
            <person name="Rast P."/>
            <person name="Oberbeckmann S."/>
            <person name="Bunk B."/>
            <person name="Jeske O."/>
            <person name="Meyerdierks A."/>
            <person name="Storesund J.E."/>
            <person name="Kallscheuer N."/>
            <person name="Luecker S."/>
            <person name="Lage O.M."/>
            <person name="Pohl T."/>
            <person name="Merkel B.J."/>
            <person name="Hornburger P."/>
            <person name="Mueller R.-W."/>
            <person name="Bruemmer F."/>
            <person name="Labrenz M."/>
            <person name="Spormann A.M."/>
            <person name="Op den Camp H."/>
            <person name="Overmann J."/>
            <person name="Amann R."/>
            <person name="Jetten M.S.M."/>
            <person name="Mascher T."/>
            <person name="Medema M.H."/>
            <person name="Devos D.P."/>
            <person name="Kaster A.-K."/>
            <person name="Ovreas L."/>
            <person name="Rohde M."/>
            <person name="Galperin M.Y."/>
            <person name="Jogler C."/>
        </authorList>
    </citation>
    <scope>NUCLEOTIDE SEQUENCE [LARGE SCALE GENOMIC DNA]</scope>
    <source>
        <strain evidence="1 2">Pan241w</strain>
    </source>
</reference>
<dbReference type="EMBL" id="CP036269">
    <property type="protein sequence ID" value="QDT40904.1"/>
    <property type="molecule type" value="Genomic_DNA"/>
</dbReference>
<dbReference type="AlphaFoldDB" id="A0A517RAI3"/>
<gene>
    <name evidence="1" type="ORF">Pan241w_09630</name>
</gene>